<dbReference type="AlphaFoldDB" id="A0A9W8H6W3"/>
<dbReference type="Pfam" id="PF09753">
    <property type="entry name" value="Use1"/>
    <property type="match status" value="1"/>
</dbReference>
<dbReference type="PANTHER" id="PTHR13050:SF7">
    <property type="entry name" value="VESICLE TRANSPORT PROTEIN USE1"/>
    <property type="match status" value="1"/>
</dbReference>
<feature type="transmembrane region" description="Helical" evidence="11">
    <location>
        <begin position="201"/>
        <end position="226"/>
    </location>
</feature>
<accession>A0A9W8H6W3</accession>
<evidence type="ECO:0000256" key="2">
    <source>
        <dbReference type="ARBA" id="ARBA00007891"/>
    </source>
</evidence>
<dbReference type="GO" id="GO:0015031">
    <property type="term" value="P:protein transport"/>
    <property type="evidence" value="ECO:0007669"/>
    <property type="project" value="UniProtKB-KW"/>
</dbReference>
<evidence type="ECO:0000256" key="3">
    <source>
        <dbReference type="ARBA" id="ARBA00022448"/>
    </source>
</evidence>
<dbReference type="GO" id="GO:0005789">
    <property type="term" value="C:endoplasmic reticulum membrane"/>
    <property type="evidence" value="ECO:0007669"/>
    <property type="project" value="UniProtKB-SubCell"/>
</dbReference>
<keyword evidence="9 11" id="KW-0472">Membrane</keyword>
<sequence>MPDAAAAYAARSVGCCEQQLRDEAFGEPLDAQQVRRLVNMERIVGEVQAAAGSDLARRVAAIRQQIAPWVERKNAIVAVAAAAHNSGAGRREEGGPGGSGEGAARPSLLGEGEGEGGQGLRRRTAGGGDSERLVQSQRRTHEELTAELAAMAGVLKANSRALGGLVADDRALVGETAALLERSVAGVGRQGARMAAYRRRAWGTTGLTLAAVLAVVAVFLALVVFMKVAPKRA</sequence>
<evidence type="ECO:0000256" key="4">
    <source>
        <dbReference type="ARBA" id="ARBA00022692"/>
    </source>
</evidence>
<dbReference type="Proteomes" id="UP001140217">
    <property type="component" value="Unassembled WGS sequence"/>
</dbReference>
<evidence type="ECO:0000256" key="6">
    <source>
        <dbReference type="ARBA" id="ARBA00022892"/>
    </source>
</evidence>
<dbReference type="GO" id="GO:0005484">
    <property type="term" value="F:SNAP receptor activity"/>
    <property type="evidence" value="ECO:0007669"/>
    <property type="project" value="TreeGrafter"/>
</dbReference>
<protein>
    <submittedName>
        <fullName evidence="12">Uncharacterized protein</fullName>
    </submittedName>
</protein>
<evidence type="ECO:0000313" key="13">
    <source>
        <dbReference type="Proteomes" id="UP001140217"/>
    </source>
</evidence>
<evidence type="ECO:0000256" key="8">
    <source>
        <dbReference type="ARBA" id="ARBA00022989"/>
    </source>
</evidence>
<evidence type="ECO:0000256" key="5">
    <source>
        <dbReference type="ARBA" id="ARBA00022824"/>
    </source>
</evidence>
<evidence type="ECO:0000313" key="12">
    <source>
        <dbReference type="EMBL" id="KAJ2779404.1"/>
    </source>
</evidence>
<evidence type="ECO:0000256" key="1">
    <source>
        <dbReference type="ARBA" id="ARBA00004163"/>
    </source>
</evidence>
<comment type="subcellular location">
    <subcellularLocation>
        <location evidence="1">Endoplasmic reticulum membrane</location>
        <topology evidence="1">Single-pass type IV membrane protein</topology>
    </subcellularLocation>
</comment>
<evidence type="ECO:0000256" key="11">
    <source>
        <dbReference type="SAM" id="Phobius"/>
    </source>
</evidence>
<evidence type="ECO:0000256" key="7">
    <source>
        <dbReference type="ARBA" id="ARBA00022927"/>
    </source>
</evidence>
<dbReference type="GO" id="GO:0031201">
    <property type="term" value="C:SNARE complex"/>
    <property type="evidence" value="ECO:0007669"/>
    <property type="project" value="TreeGrafter"/>
</dbReference>
<comment type="caution">
    <text evidence="12">The sequence shown here is derived from an EMBL/GenBank/DDBJ whole genome shotgun (WGS) entry which is preliminary data.</text>
</comment>
<dbReference type="OrthoDB" id="4506189at2759"/>
<gene>
    <name evidence="12" type="ORF">H4R18_004024</name>
</gene>
<feature type="region of interest" description="Disordered" evidence="10">
    <location>
        <begin position="84"/>
        <end position="140"/>
    </location>
</feature>
<dbReference type="InterPro" id="IPR019150">
    <property type="entry name" value="Vesicle_transport_protein_Use1"/>
</dbReference>
<keyword evidence="8 11" id="KW-1133">Transmembrane helix</keyword>
<keyword evidence="5" id="KW-0256">Endoplasmic reticulum</keyword>
<keyword evidence="7" id="KW-0653">Protein transport</keyword>
<dbReference type="EMBL" id="JANBUL010000178">
    <property type="protein sequence ID" value="KAJ2779404.1"/>
    <property type="molecule type" value="Genomic_DNA"/>
</dbReference>
<reference evidence="12" key="1">
    <citation type="submission" date="2022-07" db="EMBL/GenBank/DDBJ databases">
        <title>Phylogenomic reconstructions and comparative analyses of Kickxellomycotina fungi.</title>
        <authorList>
            <person name="Reynolds N.K."/>
            <person name="Stajich J.E."/>
            <person name="Barry K."/>
            <person name="Grigoriev I.V."/>
            <person name="Crous P."/>
            <person name="Smith M.E."/>
        </authorList>
    </citation>
    <scope>NUCLEOTIDE SEQUENCE</scope>
    <source>
        <strain evidence="12">NBRC 105414</strain>
    </source>
</reference>
<organism evidence="12 13">
    <name type="scientific">Coemansia javaensis</name>
    <dbReference type="NCBI Taxonomy" id="2761396"/>
    <lineage>
        <taxon>Eukaryota</taxon>
        <taxon>Fungi</taxon>
        <taxon>Fungi incertae sedis</taxon>
        <taxon>Zoopagomycota</taxon>
        <taxon>Kickxellomycotina</taxon>
        <taxon>Kickxellomycetes</taxon>
        <taxon>Kickxellales</taxon>
        <taxon>Kickxellaceae</taxon>
        <taxon>Coemansia</taxon>
    </lineage>
</organism>
<keyword evidence="6" id="KW-0931">ER-Golgi transport</keyword>
<name>A0A9W8H6W3_9FUNG</name>
<proteinExistence type="inferred from homology"/>
<dbReference type="PANTHER" id="PTHR13050">
    <property type="entry name" value="USE1-LIKE PROTEIN"/>
    <property type="match status" value="1"/>
</dbReference>
<keyword evidence="4 11" id="KW-0812">Transmembrane</keyword>
<dbReference type="GO" id="GO:0006890">
    <property type="term" value="P:retrograde vesicle-mediated transport, Golgi to endoplasmic reticulum"/>
    <property type="evidence" value="ECO:0007669"/>
    <property type="project" value="TreeGrafter"/>
</dbReference>
<comment type="similarity">
    <text evidence="2">Belongs to the USE1 family.</text>
</comment>
<evidence type="ECO:0000256" key="9">
    <source>
        <dbReference type="ARBA" id="ARBA00023136"/>
    </source>
</evidence>
<keyword evidence="13" id="KW-1185">Reference proteome</keyword>
<evidence type="ECO:0000256" key="10">
    <source>
        <dbReference type="SAM" id="MobiDB-lite"/>
    </source>
</evidence>
<keyword evidence="3" id="KW-0813">Transport</keyword>